<proteinExistence type="predicted"/>
<evidence type="ECO:0000313" key="4">
    <source>
        <dbReference type="Proteomes" id="UP000789759"/>
    </source>
</evidence>
<dbReference type="PANTHER" id="PTHR35617">
    <property type="entry name" value="PHAGE_INTEGRASE DOMAIN-CONTAINING PROTEIN"/>
    <property type="match status" value="1"/>
</dbReference>
<dbReference type="Gene3D" id="1.10.443.10">
    <property type="entry name" value="Intergrase catalytic core"/>
    <property type="match status" value="1"/>
</dbReference>
<dbReference type="PANTHER" id="PTHR35617:SF3">
    <property type="entry name" value="CORE-BINDING (CB) DOMAIN-CONTAINING PROTEIN"/>
    <property type="match status" value="1"/>
</dbReference>
<name>A0A9N9GW84_9GLOM</name>
<dbReference type="SUPFAM" id="SSF56349">
    <property type="entry name" value="DNA breaking-rejoining enzymes"/>
    <property type="match status" value="1"/>
</dbReference>
<keyword evidence="2" id="KW-0233">DNA recombination</keyword>
<keyword evidence="1" id="KW-0238">DNA-binding</keyword>
<dbReference type="Proteomes" id="UP000789759">
    <property type="component" value="Unassembled WGS sequence"/>
</dbReference>
<dbReference type="GO" id="GO:0003677">
    <property type="term" value="F:DNA binding"/>
    <property type="evidence" value="ECO:0007669"/>
    <property type="project" value="UniProtKB-KW"/>
</dbReference>
<keyword evidence="4" id="KW-1185">Reference proteome</keyword>
<dbReference type="EMBL" id="CAJVQA010006359">
    <property type="protein sequence ID" value="CAG8638968.1"/>
    <property type="molecule type" value="Genomic_DNA"/>
</dbReference>
<evidence type="ECO:0000256" key="2">
    <source>
        <dbReference type="ARBA" id="ARBA00023172"/>
    </source>
</evidence>
<dbReference type="Gene3D" id="1.10.150.130">
    <property type="match status" value="1"/>
</dbReference>
<dbReference type="GO" id="GO:0015074">
    <property type="term" value="P:DNA integration"/>
    <property type="evidence" value="ECO:0007669"/>
    <property type="project" value="InterPro"/>
</dbReference>
<protein>
    <submittedName>
        <fullName evidence="3">15005_t:CDS:1</fullName>
    </submittedName>
</protein>
<dbReference type="InterPro" id="IPR013762">
    <property type="entry name" value="Integrase-like_cat_sf"/>
</dbReference>
<reference evidence="3" key="1">
    <citation type="submission" date="2021-06" db="EMBL/GenBank/DDBJ databases">
        <authorList>
            <person name="Kallberg Y."/>
            <person name="Tangrot J."/>
            <person name="Rosling A."/>
        </authorList>
    </citation>
    <scope>NUCLEOTIDE SEQUENCE</scope>
    <source>
        <strain evidence="3">FL966</strain>
    </source>
</reference>
<sequence length="283" mass="31771">MVSACMRKWFNWCATENHNLIRCLLQTIVEFLDHLYGQNMQFNTIASYRSAISKIHVHVDGKSIGSHPIIVKVMKGLFNLNPPKQSSVEVVDVLPMMDYIQSLGSNTEMSILNLTQKTALLLALTSGSHPSDLHRIDLSTILRTPNGIVVYIRNPKESKISRSHGGKKEQFKKLFIGSYPDDINFSLFLTTTALHKPASIDSIARWIKTCLTVSSESLTAKDTRVISAFLAQNSEADLTTIMALGNWSSNMVYQKFYQRGISLLLQRNNIVQKIIEEALSTPQ</sequence>
<dbReference type="SUPFAM" id="SSF47823">
    <property type="entry name" value="lambda integrase-like, N-terminal domain"/>
    <property type="match status" value="1"/>
</dbReference>
<dbReference type="InterPro" id="IPR011010">
    <property type="entry name" value="DNA_brk_join_enz"/>
</dbReference>
<comment type="caution">
    <text evidence="3">The sequence shown here is derived from an EMBL/GenBank/DDBJ whole genome shotgun (WGS) entry which is preliminary data.</text>
</comment>
<evidence type="ECO:0000256" key="1">
    <source>
        <dbReference type="ARBA" id="ARBA00023125"/>
    </source>
</evidence>
<dbReference type="InterPro" id="IPR010998">
    <property type="entry name" value="Integrase_recombinase_N"/>
</dbReference>
<dbReference type="GO" id="GO:0006310">
    <property type="term" value="P:DNA recombination"/>
    <property type="evidence" value="ECO:0007669"/>
    <property type="project" value="UniProtKB-KW"/>
</dbReference>
<dbReference type="AlphaFoldDB" id="A0A9N9GW84"/>
<accession>A0A9N9GW84</accession>
<evidence type="ECO:0000313" key="3">
    <source>
        <dbReference type="EMBL" id="CAG8638968.1"/>
    </source>
</evidence>
<dbReference type="OrthoDB" id="2445213at2759"/>
<organism evidence="3 4">
    <name type="scientific">Cetraspora pellucida</name>
    <dbReference type="NCBI Taxonomy" id="1433469"/>
    <lineage>
        <taxon>Eukaryota</taxon>
        <taxon>Fungi</taxon>
        <taxon>Fungi incertae sedis</taxon>
        <taxon>Mucoromycota</taxon>
        <taxon>Glomeromycotina</taxon>
        <taxon>Glomeromycetes</taxon>
        <taxon>Diversisporales</taxon>
        <taxon>Gigasporaceae</taxon>
        <taxon>Cetraspora</taxon>
    </lineage>
</organism>
<gene>
    <name evidence="3" type="ORF">CPELLU_LOCUS8758</name>
</gene>